<feature type="transmembrane region" description="Helical" evidence="8">
    <location>
        <begin position="142"/>
        <end position="164"/>
    </location>
</feature>
<keyword evidence="6 8" id="KW-0472">Membrane</keyword>
<feature type="transmembrane region" description="Helical" evidence="8">
    <location>
        <begin position="75"/>
        <end position="93"/>
    </location>
</feature>
<gene>
    <name evidence="9" type="ORF">AB2L27_19810</name>
</gene>
<name>A0ABV4H5Z7_9ACTN</name>
<dbReference type="RefSeq" id="WP_370443213.1">
    <property type="nucleotide sequence ID" value="NZ_JBGFTU010000040.1"/>
</dbReference>
<evidence type="ECO:0000313" key="9">
    <source>
        <dbReference type="EMBL" id="MEZ0167006.1"/>
    </source>
</evidence>
<keyword evidence="4 8" id="KW-0812">Transmembrane</keyword>
<keyword evidence="2" id="KW-0813">Transport</keyword>
<feature type="transmembrane region" description="Helical" evidence="8">
    <location>
        <begin position="374"/>
        <end position="393"/>
    </location>
</feature>
<feature type="transmembrane region" description="Helical" evidence="8">
    <location>
        <begin position="284"/>
        <end position="306"/>
    </location>
</feature>
<feature type="transmembrane region" description="Helical" evidence="8">
    <location>
        <begin position="254"/>
        <end position="272"/>
    </location>
</feature>
<reference evidence="9 10" key="1">
    <citation type="submission" date="2024-07" db="EMBL/GenBank/DDBJ databases">
        <authorList>
            <person name="Thanompreechachai J."/>
            <person name="Duangmal K."/>
        </authorList>
    </citation>
    <scope>NUCLEOTIDE SEQUENCE [LARGE SCALE GENOMIC DNA]</scope>
    <source>
        <strain evidence="9 10">LSe6-4</strain>
    </source>
</reference>
<evidence type="ECO:0000256" key="6">
    <source>
        <dbReference type="ARBA" id="ARBA00023136"/>
    </source>
</evidence>
<feature type="transmembrane region" description="Helical" evidence="8">
    <location>
        <begin position="105"/>
        <end position="130"/>
    </location>
</feature>
<dbReference type="Proteomes" id="UP001565927">
    <property type="component" value="Unassembled WGS sequence"/>
</dbReference>
<feature type="region of interest" description="Disordered" evidence="7">
    <location>
        <begin position="417"/>
        <end position="436"/>
    </location>
</feature>
<dbReference type="EMBL" id="JBGFTU010000040">
    <property type="protein sequence ID" value="MEZ0167006.1"/>
    <property type="molecule type" value="Genomic_DNA"/>
</dbReference>
<evidence type="ECO:0000256" key="5">
    <source>
        <dbReference type="ARBA" id="ARBA00022989"/>
    </source>
</evidence>
<comment type="caution">
    <text evidence="9">The sequence shown here is derived from an EMBL/GenBank/DDBJ whole genome shotgun (WGS) entry which is preliminary data.</text>
</comment>
<keyword evidence="10" id="KW-1185">Reference proteome</keyword>
<dbReference type="Pfam" id="PF05977">
    <property type="entry name" value="MFS_3"/>
    <property type="match status" value="1"/>
</dbReference>
<feature type="transmembrane region" description="Helical" evidence="8">
    <location>
        <begin position="18"/>
        <end position="37"/>
    </location>
</feature>
<feature type="transmembrane region" description="Helical" evidence="8">
    <location>
        <begin position="43"/>
        <end position="63"/>
    </location>
</feature>
<feature type="transmembrane region" description="Helical" evidence="8">
    <location>
        <begin position="218"/>
        <end position="242"/>
    </location>
</feature>
<dbReference type="CDD" id="cd06173">
    <property type="entry name" value="MFS_MefA_like"/>
    <property type="match status" value="1"/>
</dbReference>
<proteinExistence type="predicted"/>
<sequence>MGSSTGSPPFTRFAVSRAVSWAGNSLTLVALPVLVYQRTSDPLLTGLLAACEGLPYLLLGLPAGALVDRWGARRTMLVTTLLSALVTAAVPLADLLGALSTAQLLLTAFLTSSLFVFFDAGSFGAVPAIVGRDGIGPALARLSGISTVIGLAGPALAGVLLTVLRPPQVLALDAVSYGLSVLLLLTVHWSSAPVPRRGLFAEIGEGLRYVWDHHLVRVLTLIGVGGSLAGGVVTGLLVVLAARRFGLGAGDLPLGVLYAAGPAGALLATFVVNPLQRHVAVGRLSLASWSSSALVLAVVVVAGTWWAAALALLAWQTASTLAILNAIVVRQTVTPMPLQARVNTTARMIAWGGQPLGAAVGGAVTAWSSLEAGLGLAVACTAASVVGGLLGGLHRTPRLADLTTDPATAVTAVTPVAASSDAPDTELDLRARGEPS</sequence>
<protein>
    <submittedName>
        <fullName evidence="9">MFS transporter</fullName>
    </submittedName>
</protein>
<keyword evidence="5 8" id="KW-1133">Transmembrane helix</keyword>
<dbReference type="InterPro" id="IPR036259">
    <property type="entry name" value="MFS_trans_sf"/>
</dbReference>
<feature type="transmembrane region" description="Helical" evidence="8">
    <location>
        <begin position="170"/>
        <end position="189"/>
    </location>
</feature>
<evidence type="ECO:0000256" key="8">
    <source>
        <dbReference type="SAM" id="Phobius"/>
    </source>
</evidence>
<feature type="compositionally biased region" description="Basic and acidic residues" evidence="7">
    <location>
        <begin position="427"/>
        <end position="436"/>
    </location>
</feature>
<feature type="transmembrane region" description="Helical" evidence="8">
    <location>
        <begin position="349"/>
        <end position="368"/>
    </location>
</feature>
<keyword evidence="3" id="KW-1003">Cell membrane</keyword>
<evidence type="ECO:0000256" key="1">
    <source>
        <dbReference type="ARBA" id="ARBA00004651"/>
    </source>
</evidence>
<dbReference type="Gene3D" id="1.20.1250.20">
    <property type="entry name" value="MFS general substrate transporter like domains"/>
    <property type="match status" value="1"/>
</dbReference>
<accession>A0ABV4H5Z7</accession>
<evidence type="ECO:0000256" key="3">
    <source>
        <dbReference type="ARBA" id="ARBA00022475"/>
    </source>
</evidence>
<feature type="transmembrane region" description="Helical" evidence="8">
    <location>
        <begin position="312"/>
        <end position="329"/>
    </location>
</feature>
<dbReference type="PANTHER" id="PTHR23513:SF6">
    <property type="entry name" value="MAJOR FACILITATOR SUPERFAMILY ASSOCIATED DOMAIN-CONTAINING PROTEIN"/>
    <property type="match status" value="1"/>
</dbReference>
<dbReference type="PANTHER" id="PTHR23513">
    <property type="entry name" value="INTEGRAL MEMBRANE EFFLUX PROTEIN-RELATED"/>
    <property type="match status" value="1"/>
</dbReference>
<dbReference type="InterPro" id="IPR010290">
    <property type="entry name" value="TM_effector"/>
</dbReference>
<evidence type="ECO:0000256" key="2">
    <source>
        <dbReference type="ARBA" id="ARBA00022448"/>
    </source>
</evidence>
<comment type="subcellular location">
    <subcellularLocation>
        <location evidence="1">Cell membrane</location>
        <topology evidence="1">Multi-pass membrane protein</topology>
    </subcellularLocation>
</comment>
<evidence type="ECO:0000256" key="7">
    <source>
        <dbReference type="SAM" id="MobiDB-lite"/>
    </source>
</evidence>
<organism evidence="9 10">
    <name type="scientific">Kineococcus halophytocola</name>
    <dbReference type="NCBI Taxonomy" id="3234027"/>
    <lineage>
        <taxon>Bacteria</taxon>
        <taxon>Bacillati</taxon>
        <taxon>Actinomycetota</taxon>
        <taxon>Actinomycetes</taxon>
        <taxon>Kineosporiales</taxon>
        <taxon>Kineosporiaceae</taxon>
        <taxon>Kineococcus</taxon>
    </lineage>
</organism>
<evidence type="ECO:0000256" key="4">
    <source>
        <dbReference type="ARBA" id="ARBA00022692"/>
    </source>
</evidence>
<evidence type="ECO:0000313" key="10">
    <source>
        <dbReference type="Proteomes" id="UP001565927"/>
    </source>
</evidence>
<dbReference type="SUPFAM" id="SSF103473">
    <property type="entry name" value="MFS general substrate transporter"/>
    <property type="match status" value="1"/>
</dbReference>